<accession>A0A8S0WC28</accession>
<sequence>MRRLPYDIFREIALYSLPEHPFPTRNQAPFSLCQVSAAWRAAGLSTPALWSTLFLNIRDLHALKVYEKRVLKWFGHAKACSISFYIYFTPDDTILDVTNSIPSMLERWAPLMPQVKHLGIGSRRVTAVLHHFANVAWDLRALETLELFNQRPCSSKDYASGERLIPHIPMLSKGTPNLRSVMIQNDFIMLRGAESFVPWAQLTHLFLTEILLIEDWLSVMTLCTQMEEGEFLVDEDIPFPLGLPRSTHTYLECLKLRLAYSYGMDFSILDVLKLVDLPRLRVLALGHEDHAANDDPATVKHRLFAAHRDPDDRPRVILAPGLEGVCAQEDVIIKALSEGLAPRLRTLRIFAHRPLDDPSEAVNVQLLLEMLKTRCGPDGLQDVDIIADCWPDAPRSRIGELKAGVESLVSTASGFSVRLSLASDDSWDWVVLVRVLAHMLFKGVGIGQSGIIPDL</sequence>
<keyword evidence="2" id="KW-1185">Reference proteome</keyword>
<reference evidence="1 2" key="1">
    <citation type="submission" date="2020-01" db="EMBL/GenBank/DDBJ databases">
        <authorList>
            <person name="Gupta K D."/>
        </authorList>
    </citation>
    <scope>NUCLEOTIDE SEQUENCE [LARGE SCALE GENOMIC DNA]</scope>
</reference>
<evidence type="ECO:0000313" key="1">
    <source>
        <dbReference type="EMBL" id="CAA7270398.1"/>
    </source>
</evidence>
<dbReference type="EMBL" id="CACVBS010000090">
    <property type="protein sequence ID" value="CAA7270398.1"/>
    <property type="molecule type" value="Genomic_DNA"/>
</dbReference>
<dbReference type="Proteomes" id="UP000467700">
    <property type="component" value="Unassembled WGS sequence"/>
</dbReference>
<organism evidence="1 2">
    <name type="scientific">Cyclocybe aegerita</name>
    <name type="common">Black poplar mushroom</name>
    <name type="synonym">Agrocybe aegerita</name>
    <dbReference type="NCBI Taxonomy" id="1973307"/>
    <lineage>
        <taxon>Eukaryota</taxon>
        <taxon>Fungi</taxon>
        <taxon>Dikarya</taxon>
        <taxon>Basidiomycota</taxon>
        <taxon>Agaricomycotina</taxon>
        <taxon>Agaricomycetes</taxon>
        <taxon>Agaricomycetidae</taxon>
        <taxon>Agaricales</taxon>
        <taxon>Agaricineae</taxon>
        <taxon>Bolbitiaceae</taxon>
        <taxon>Cyclocybe</taxon>
    </lineage>
</organism>
<gene>
    <name evidence="1" type="ORF">AAE3_LOCUS12792</name>
</gene>
<evidence type="ECO:0000313" key="2">
    <source>
        <dbReference type="Proteomes" id="UP000467700"/>
    </source>
</evidence>
<dbReference type="AlphaFoldDB" id="A0A8S0WC28"/>
<protein>
    <recommendedName>
        <fullName evidence="3">F-box domain-containing protein</fullName>
    </recommendedName>
</protein>
<dbReference type="OrthoDB" id="2269034at2759"/>
<proteinExistence type="predicted"/>
<evidence type="ECO:0008006" key="3">
    <source>
        <dbReference type="Google" id="ProtNLM"/>
    </source>
</evidence>
<name>A0A8S0WC28_CYCAE</name>
<comment type="caution">
    <text evidence="1">The sequence shown here is derived from an EMBL/GenBank/DDBJ whole genome shotgun (WGS) entry which is preliminary data.</text>
</comment>